<evidence type="ECO:0000313" key="5">
    <source>
        <dbReference type="WBParaSite" id="MBELARI_LOCUS9480"/>
    </source>
</evidence>
<evidence type="ECO:0000313" key="4">
    <source>
        <dbReference type="Proteomes" id="UP000887575"/>
    </source>
</evidence>
<dbReference type="InterPro" id="IPR011989">
    <property type="entry name" value="ARM-like"/>
</dbReference>
<name>A0AAF3FQI5_9BILA</name>
<evidence type="ECO:0000256" key="2">
    <source>
        <dbReference type="ARBA" id="ARBA00022786"/>
    </source>
</evidence>
<dbReference type="SUPFAM" id="SSF48371">
    <property type="entry name" value="ARM repeat"/>
    <property type="match status" value="1"/>
</dbReference>
<dbReference type="Proteomes" id="UP000887575">
    <property type="component" value="Unassembled WGS sequence"/>
</dbReference>
<evidence type="ECO:0000256" key="3">
    <source>
        <dbReference type="SAM" id="MobiDB-lite"/>
    </source>
</evidence>
<dbReference type="InterPro" id="IPR016024">
    <property type="entry name" value="ARM-type_fold"/>
</dbReference>
<sequence length="459" mass="51304">MTTTAYEVAGWLEKMDSPDKALSLELIKRKQGYSQIAEVVGGQKRRNPVDLTVRCLATVVARSKDPQADFVVDSLCTNLTAQKPELRDVSSVALKTVVSELPTGSSQASNIVSRLTPQLSKVLRDNPEIEAGVRMEMLDILADVLFRYGGTIAQHHNFIKDVLLQVLASSTRQAIRKRTINCLGSLCSCCDAEIFEEISAFLLDKLNNSPNEDTVQTLSTAFASRKKQILLASPGIFHRFDVLPRLRRSWRKLKKVALEFLCHDPNYCGDSDDEGMDGEDEDDDQDFSDDDDVSWKVRRSAAKVIEALIVSRREHMKHSITAFGPILIGRLKEREETVRIDVVRAYISLLRQISTFIPSTPSATGGENKENQVIGYIHFAAGSLSNEQLELLKAIQHQVPTITKAVAKLLKNRSTRTKTIALALLTHLSKLCPDHCLINFLPFCPLWKTFSKRNPPPHK</sequence>
<evidence type="ECO:0000256" key="1">
    <source>
        <dbReference type="ARBA" id="ARBA00022737"/>
    </source>
</evidence>
<organism evidence="4 5">
    <name type="scientific">Mesorhabditis belari</name>
    <dbReference type="NCBI Taxonomy" id="2138241"/>
    <lineage>
        <taxon>Eukaryota</taxon>
        <taxon>Metazoa</taxon>
        <taxon>Ecdysozoa</taxon>
        <taxon>Nematoda</taxon>
        <taxon>Chromadorea</taxon>
        <taxon>Rhabditida</taxon>
        <taxon>Rhabditina</taxon>
        <taxon>Rhabditomorpha</taxon>
        <taxon>Rhabditoidea</taxon>
        <taxon>Rhabditidae</taxon>
        <taxon>Mesorhabditinae</taxon>
        <taxon>Mesorhabditis</taxon>
    </lineage>
</organism>
<protein>
    <submittedName>
        <fullName evidence="5">Uncharacterized protein</fullName>
    </submittedName>
</protein>
<feature type="region of interest" description="Disordered" evidence="3">
    <location>
        <begin position="271"/>
        <end position="292"/>
    </location>
</feature>
<dbReference type="WBParaSite" id="MBELARI_LOCUS9480">
    <property type="protein sequence ID" value="MBELARI_LOCUS9480"/>
    <property type="gene ID" value="MBELARI_LOCUS9480"/>
</dbReference>
<keyword evidence="2" id="KW-0833">Ubl conjugation pathway</keyword>
<keyword evidence="1" id="KW-0677">Repeat</keyword>
<dbReference type="PANTHER" id="PTHR12696">
    <property type="entry name" value="TIP120"/>
    <property type="match status" value="1"/>
</dbReference>
<reference evidence="5" key="1">
    <citation type="submission" date="2024-02" db="UniProtKB">
        <authorList>
            <consortium name="WormBaseParasite"/>
        </authorList>
    </citation>
    <scope>IDENTIFICATION</scope>
</reference>
<dbReference type="GO" id="GO:0010265">
    <property type="term" value="P:SCF complex assembly"/>
    <property type="evidence" value="ECO:0007669"/>
    <property type="project" value="InterPro"/>
</dbReference>
<dbReference type="Gene3D" id="1.25.10.10">
    <property type="entry name" value="Leucine-rich Repeat Variant"/>
    <property type="match status" value="1"/>
</dbReference>
<dbReference type="AlphaFoldDB" id="A0AAF3FQI5"/>
<proteinExistence type="predicted"/>
<dbReference type="InterPro" id="IPR039852">
    <property type="entry name" value="CAND1/CAND2"/>
</dbReference>
<accession>A0AAF3FQI5</accession>
<keyword evidence="4" id="KW-1185">Reference proteome</keyword>